<dbReference type="InterPro" id="IPR012902">
    <property type="entry name" value="N_methyl_site"/>
</dbReference>
<evidence type="ECO:0000313" key="2">
    <source>
        <dbReference type="EMBL" id="MFG6441586.1"/>
    </source>
</evidence>
<dbReference type="RefSeq" id="WP_394397980.1">
    <property type="nucleotide sequence ID" value="NZ_JBIGHW010000006.1"/>
</dbReference>
<reference evidence="2 3" key="1">
    <citation type="submission" date="2024-08" db="EMBL/GenBank/DDBJ databases">
        <authorList>
            <person name="Lu H."/>
        </authorList>
    </citation>
    <scope>NUCLEOTIDE SEQUENCE [LARGE SCALE GENOMIC DNA]</scope>
    <source>
        <strain evidence="2 3">LKC17W</strain>
    </source>
</reference>
<keyword evidence="1" id="KW-1133">Transmembrane helix</keyword>
<evidence type="ECO:0000256" key="1">
    <source>
        <dbReference type="SAM" id="Phobius"/>
    </source>
</evidence>
<gene>
    <name evidence="2" type="ORF">ACG0Z3_12945</name>
</gene>
<feature type="transmembrane region" description="Helical" evidence="1">
    <location>
        <begin position="12"/>
        <end position="36"/>
    </location>
</feature>
<keyword evidence="1" id="KW-0812">Transmembrane</keyword>
<dbReference type="EMBL" id="JBIGHW010000006">
    <property type="protein sequence ID" value="MFG6441586.1"/>
    <property type="molecule type" value="Genomic_DNA"/>
</dbReference>
<name>A0ABW7FJT9_9BURK</name>
<organism evidence="2 3">
    <name type="scientific">Pelomonas margarita</name>
    <dbReference type="NCBI Taxonomy" id="3299031"/>
    <lineage>
        <taxon>Bacteria</taxon>
        <taxon>Pseudomonadati</taxon>
        <taxon>Pseudomonadota</taxon>
        <taxon>Betaproteobacteria</taxon>
        <taxon>Burkholderiales</taxon>
        <taxon>Sphaerotilaceae</taxon>
        <taxon>Roseateles</taxon>
    </lineage>
</organism>
<dbReference type="Pfam" id="PF07963">
    <property type="entry name" value="N_methyl"/>
    <property type="match status" value="1"/>
</dbReference>
<keyword evidence="1" id="KW-0472">Membrane</keyword>
<sequence length="196" mass="20432">MLKRREAGLGLVELMIGVVILGLMVAMAVPSMATWMRNARVRTVADAIQSSVRLAQAEAQRRGHAVVMFRTADRDCTNTTTADANGQFWQVRALPGTLINAQPSVAVQCGVLTDVQVGVTITSTATALCFSGEGRQITLADPDGIGVSCAAAVASFDVTPDATHAENRPLRVTAGLAGAVRICDPLKAGTAPDGCR</sequence>
<comment type="caution">
    <text evidence="2">The sequence shown here is derived from an EMBL/GenBank/DDBJ whole genome shotgun (WGS) entry which is preliminary data.</text>
</comment>
<dbReference type="SUPFAM" id="SSF54523">
    <property type="entry name" value="Pili subunits"/>
    <property type="match status" value="1"/>
</dbReference>
<dbReference type="Proteomes" id="UP001606301">
    <property type="component" value="Unassembled WGS sequence"/>
</dbReference>
<dbReference type="InterPro" id="IPR045584">
    <property type="entry name" value="Pilin-like"/>
</dbReference>
<accession>A0ABW7FJT9</accession>
<keyword evidence="3" id="KW-1185">Reference proteome</keyword>
<proteinExistence type="predicted"/>
<evidence type="ECO:0000313" key="3">
    <source>
        <dbReference type="Proteomes" id="UP001606301"/>
    </source>
</evidence>
<dbReference type="Gene3D" id="3.30.700.10">
    <property type="entry name" value="Glycoprotein, Type 4 Pilin"/>
    <property type="match status" value="1"/>
</dbReference>
<protein>
    <submittedName>
        <fullName evidence="2">Tfp pilus assembly protein FimT/FimU</fullName>
    </submittedName>
</protein>